<dbReference type="EMBL" id="RMBX01000011">
    <property type="protein sequence ID" value="RPD39311.1"/>
    <property type="molecule type" value="Genomic_DNA"/>
</dbReference>
<reference evidence="2" key="1">
    <citation type="submission" date="2018-11" db="EMBL/GenBank/DDBJ databases">
        <title>Chitinophaga lutea sp.nov., isolate from arsenic contaminated soil.</title>
        <authorList>
            <person name="Zong Y."/>
        </authorList>
    </citation>
    <scope>NUCLEOTIDE SEQUENCE [LARGE SCALE GENOMIC DNA]</scope>
    <source>
        <strain evidence="2">YLT18</strain>
    </source>
</reference>
<name>A0A3N4M7G9_9BACT</name>
<evidence type="ECO:0000313" key="1">
    <source>
        <dbReference type="EMBL" id="RPD39311.1"/>
    </source>
</evidence>
<evidence type="ECO:0000313" key="2">
    <source>
        <dbReference type="Proteomes" id="UP000279089"/>
    </source>
</evidence>
<dbReference type="AlphaFoldDB" id="A0A3N4M7G9"/>
<sequence>MTSSELSKVYDTLMCGPGMNDPVKLNYQPTRRFVLLLSQVIEQAVRRDKQDGETLLAYIPGEAEQLLEFSNDWLEKAGMKALAEKLKVLHK</sequence>
<dbReference type="RefSeq" id="WP_123864722.1">
    <property type="nucleotide sequence ID" value="NZ_QXZY01000011.1"/>
</dbReference>
<gene>
    <name evidence="1" type="ORF">EG028_19485</name>
</gene>
<protein>
    <submittedName>
        <fullName evidence="1">Uncharacterized protein</fullName>
    </submittedName>
</protein>
<dbReference type="Proteomes" id="UP000279089">
    <property type="component" value="Unassembled WGS sequence"/>
</dbReference>
<accession>A0A3N4M7G9</accession>
<organism evidence="1 2">
    <name type="scientific">Chitinophaga barathri</name>
    <dbReference type="NCBI Taxonomy" id="1647451"/>
    <lineage>
        <taxon>Bacteria</taxon>
        <taxon>Pseudomonadati</taxon>
        <taxon>Bacteroidota</taxon>
        <taxon>Chitinophagia</taxon>
        <taxon>Chitinophagales</taxon>
        <taxon>Chitinophagaceae</taxon>
        <taxon>Chitinophaga</taxon>
    </lineage>
</organism>
<keyword evidence="2" id="KW-1185">Reference proteome</keyword>
<proteinExistence type="predicted"/>
<comment type="caution">
    <text evidence="1">The sequence shown here is derived from an EMBL/GenBank/DDBJ whole genome shotgun (WGS) entry which is preliminary data.</text>
</comment>